<evidence type="ECO:0000256" key="6">
    <source>
        <dbReference type="ARBA" id="ARBA00022777"/>
    </source>
</evidence>
<feature type="transmembrane region" description="Helical" evidence="9">
    <location>
        <begin position="74"/>
        <end position="107"/>
    </location>
</feature>
<evidence type="ECO:0000256" key="2">
    <source>
        <dbReference type="ARBA" id="ARBA00012438"/>
    </source>
</evidence>
<comment type="catalytic activity">
    <reaction evidence="1">
        <text>ATP + protein L-histidine = ADP + protein N-phospho-L-histidine.</text>
        <dbReference type="EC" id="2.7.13.3"/>
    </reaction>
</comment>
<evidence type="ECO:0000313" key="12">
    <source>
        <dbReference type="Proteomes" id="UP001501842"/>
    </source>
</evidence>
<proteinExistence type="predicted"/>
<dbReference type="EMBL" id="BAAATZ010000037">
    <property type="protein sequence ID" value="GAA2738404.1"/>
    <property type="molecule type" value="Genomic_DNA"/>
</dbReference>
<dbReference type="GO" id="GO:0016301">
    <property type="term" value="F:kinase activity"/>
    <property type="evidence" value="ECO:0007669"/>
    <property type="project" value="UniProtKB-KW"/>
</dbReference>
<keyword evidence="9" id="KW-0812">Transmembrane</keyword>
<dbReference type="CDD" id="cd16917">
    <property type="entry name" value="HATPase_UhpB-NarQ-NarX-like"/>
    <property type="match status" value="1"/>
</dbReference>
<dbReference type="PANTHER" id="PTHR24421:SF10">
    <property type="entry name" value="NITRATE_NITRITE SENSOR PROTEIN NARQ"/>
    <property type="match status" value="1"/>
</dbReference>
<dbReference type="Pfam" id="PF07730">
    <property type="entry name" value="HisKA_3"/>
    <property type="match status" value="1"/>
</dbReference>
<dbReference type="SMART" id="SM00387">
    <property type="entry name" value="HATPase_c"/>
    <property type="match status" value="1"/>
</dbReference>
<dbReference type="InterPro" id="IPR036890">
    <property type="entry name" value="HATPase_C_sf"/>
</dbReference>
<feature type="transmembrane region" description="Helical" evidence="9">
    <location>
        <begin position="52"/>
        <end position="68"/>
    </location>
</feature>
<evidence type="ECO:0000256" key="4">
    <source>
        <dbReference type="ARBA" id="ARBA00022679"/>
    </source>
</evidence>
<dbReference type="InterPro" id="IPR050482">
    <property type="entry name" value="Sensor_HK_TwoCompSys"/>
</dbReference>
<dbReference type="Pfam" id="PF02518">
    <property type="entry name" value="HATPase_c"/>
    <property type="match status" value="1"/>
</dbReference>
<protein>
    <recommendedName>
        <fullName evidence="2">histidine kinase</fullName>
        <ecNumber evidence="2">2.7.13.3</ecNumber>
    </recommendedName>
</protein>
<keyword evidence="6 11" id="KW-0418">Kinase</keyword>
<dbReference type="EC" id="2.7.13.3" evidence="2"/>
<evidence type="ECO:0000256" key="7">
    <source>
        <dbReference type="ARBA" id="ARBA00022840"/>
    </source>
</evidence>
<evidence type="ECO:0000256" key="9">
    <source>
        <dbReference type="SAM" id="Phobius"/>
    </source>
</evidence>
<reference evidence="11 12" key="1">
    <citation type="journal article" date="2019" name="Int. J. Syst. Evol. Microbiol.">
        <title>The Global Catalogue of Microorganisms (GCM) 10K type strain sequencing project: providing services to taxonomists for standard genome sequencing and annotation.</title>
        <authorList>
            <consortium name="The Broad Institute Genomics Platform"/>
            <consortium name="The Broad Institute Genome Sequencing Center for Infectious Disease"/>
            <person name="Wu L."/>
            <person name="Ma J."/>
        </authorList>
    </citation>
    <scope>NUCLEOTIDE SEQUENCE [LARGE SCALE GENOMIC DNA]</scope>
    <source>
        <strain evidence="11 12">JCM 8201</strain>
    </source>
</reference>
<keyword evidence="12" id="KW-1185">Reference proteome</keyword>
<dbReference type="Gene3D" id="3.30.565.10">
    <property type="entry name" value="Histidine kinase-like ATPase, C-terminal domain"/>
    <property type="match status" value="1"/>
</dbReference>
<dbReference type="SUPFAM" id="SSF55874">
    <property type="entry name" value="ATPase domain of HSP90 chaperone/DNA topoisomerase II/histidine kinase"/>
    <property type="match status" value="1"/>
</dbReference>
<dbReference type="PANTHER" id="PTHR24421">
    <property type="entry name" value="NITRATE/NITRITE SENSOR PROTEIN NARX-RELATED"/>
    <property type="match status" value="1"/>
</dbReference>
<dbReference type="InterPro" id="IPR011712">
    <property type="entry name" value="Sig_transdc_His_kin_sub3_dim/P"/>
</dbReference>
<keyword evidence="3" id="KW-0597">Phosphoprotein</keyword>
<gene>
    <name evidence="11" type="ORF">GCM10010439_72340</name>
</gene>
<feature type="domain" description="Histidine kinase/HSP90-like ATPase" evidence="10">
    <location>
        <begin position="275"/>
        <end position="367"/>
    </location>
</feature>
<evidence type="ECO:0000256" key="3">
    <source>
        <dbReference type="ARBA" id="ARBA00022553"/>
    </source>
</evidence>
<evidence type="ECO:0000259" key="10">
    <source>
        <dbReference type="SMART" id="SM00387"/>
    </source>
</evidence>
<keyword evidence="7" id="KW-0067">ATP-binding</keyword>
<feature type="transmembrane region" description="Helical" evidence="9">
    <location>
        <begin position="9"/>
        <end position="25"/>
    </location>
</feature>
<keyword evidence="5" id="KW-0547">Nucleotide-binding</keyword>
<evidence type="ECO:0000256" key="5">
    <source>
        <dbReference type="ARBA" id="ARBA00022741"/>
    </source>
</evidence>
<keyword evidence="9" id="KW-1133">Transmembrane helix</keyword>
<keyword evidence="9" id="KW-0472">Membrane</keyword>
<dbReference type="InterPro" id="IPR003594">
    <property type="entry name" value="HATPase_dom"/>
</dbReference>
<comment type="caution">
    <text evidence="11">The sequence shown here is derived from an EMBL/GenBank/DDBJ whole genome shotgun (WGS) entry which is preliminary data.</text>
</comment>
<accession>A0ABN3UTT6</accession>
<sequence length="370" mass="39418">MKDLRVRDWALAGGVFAALAVNLAVMGGGDAGAWALTAIASFALVWLRRFPWAVLVVTGVAGVLYYPAGYPDTFLALTFMAALVNLTVVVGGLAGLVATFSIVTAFLVAGRVREASLSTDGREIAYTTVGLLAAVIVGESLRTWRAALARAEDAERTREEEARRRATEERLRIARELHDILAHQISLINVQAGAALHRGDGGQAFEALENIKRASKETLTELRRMLGVLRQYDEETPVAPAPSLSTLPDLVSQAQVPGLTVRLEDSRDDVPLPAPVELTAYRIVQESLTNVVRHSGASEVTVRVAQTNGELVVEVTDNGTKAPDPEHVQRGNGLRGMRERASAVGGTVTAEAGSTGFRVRAVLPAEKGTA</sequence>
<evidence type="ECO:0000256" key="8">
    <source>
        <dbReference type="ARBA" id="ARBA00023012"/>
    </source>
</evidence>
<evidence type="ECO:0000313" key="11">
    <source>
        <dbReference type="EMBL" id="GAA2738404.1"/>
    </source>
</evidence>
<name>A0ABN3UTT6_9ACTN</name>
<dbReference type="Gene3D" id="1.20.5.1930">
    <property type="match status" value="1"/>
</dbReference>
<evidence type="ECO:0000256" key="1">
    <source>
        <dbReference type="ARBA" id="ARBA00000085"/>
    </source>
</evidence>
<dbReference type="Proteomes" id="UP001501842">
    <property type="component" value="Unassembled WGS sequence"/>
</dbReference>
<keyword evidence="4" id="KW-0808">Transferase</keyword>
<organism evidence="11 12">
    <name type="scientific">Actinocorallia aurantiaca</name>
    <dbReference type="NCBI Taxonomy" id="46204"/>
    <lineage>
        <taxon>Bacteria</taxon>
        <taxon>Bacillati</taxon>
        <taxon>Actinomycetota</taxon>
        <taxon>Actinomycetes</taxon>
        <taxon>Streptosporangiales</taxon>
        <taxon>Thermomonosporaceae</taxon>
        <taxon>Actinocorallia</taxon>
    </lineage>
</organism>
<dbReference type="RefSeq" id="WP_344458009.1">
    <property type="nucleotide sequence ID" value="NZ_BAAATZ010000037.1"/>
</dbReference>
<keyword evidence="8" id="KW-0902">Two-component regulatory system</keyword>